<comment type="subcellular location">
    <subcellularLocation>
        <location evidence="2">Cell membrane</location>
    </subcellularLocation>
</comment>
<dbReference type="SMART" id="SM00388">
    <property type="entry name" value="HisKA"/>
    <property type="match status" value="1"/>
</dbReference>
<evidence type="ECO:0000256" key="9">
    <source>
        <dbReference type="ARBA" id="ARBA00023012"/>
    </source>
</evidence>
<dbReference type="CDD" id="cd06225">
    <property type="entry name" value="HAMP"/>
    <property type="match status" value="1"/>
</dbReference>
<gene>
    <name evidence="15" type="ORF">L1785_01045</name>
</gene>
<dbReference type="SUPFAM" id="SSF55874">
    <property type="entry name" value="ATPase domain of HSP90 chaperone/DNA topoisomerase II/histidine kinase"/>
    <property type="match status" value="1"/>
</dbReference>
<keyword evidence="16" id="KW-1185">Reference proteome</keyword>
<sequence>MTPVSLRRRLVAVVLVVLLASTAALATASALALRAQLLGRLDNQLTQAASRVADPPSLQPSLRGGEVRPSPPPDDGTGDGAQDETLRLVVPWLGQDVGTIVVVYDDGAVARAGYLDQDGGFQDLTTAQVEALESVPSDDAPHDVVVPGLGTYRAIATTTRDGEPSVLAVSTTSVAQTVGRYVAVEVAIGVGGLLVAGVAGTWFVRRSLRPLDTVAAAAGRVSELELSEGAVAAIPRVPEAYTDERTEVGQVGAALNRLLDNVEQSLTARHESETQVRRFVADASHELRTPLASVRGYAELVRRSPDLAGGRVPADTLRALDRIEAEAGRMSALVEDLLLLARLDAGRPLESAPVDLVALAADAVADAHAAGPTHRWELDLPGGTDEGAEDGSDEGSDDEPPELWVTGDEARLRQVLANLLGNARVHTPPGTRVVLSLAPDGGDAVVAVSDQGPGIPAALRPELFRRFSRGDDARTRTGGSTGLGLSIVQGIVTAHGGTVTVTSRTEGEATPSGTGTCVEVRLPGAAS</sequence>
<feature type="region of interest" description="Disordered" evidence="11">
    <location>
        <begin position="48"/>
        <end position="82"/>
    </location>
</feature>
<evidence type="ECO:0000256" key="11">
    <source>
        <dbReference type="SAM" id="MobiDB-lite"/>
    </source>
</evidence>
<dbReference type="Gene3D" id="1.10.287.130">
    <property type="match status" value="1"/>
</dbReference>
<dbReference type="InterPro" id="IPR003660">
    <property type="entry name" value="HAMP_dom"/>
</dbReference>
<evidence type="ECO:0000259" key="13">
    <source>
        <dbReference type="PROSITE" id="PS50109"/>
    </source>
</evidence>
<dbReference type="InterPro" id="IPR036890">
    <property type="entry name" value="HATPase_C_sf"/>
</dbReference>
<dbReference type="CDD" id="cd00075">
    <property type="entry name" value="HATPase"/>
    <property type="match status" value="1"/>
</dbReference>
<evidence type="ECO:0000256" key="7">
    <source>
        <dbReference type="ARBA" id="ARBA00022777"/>
    </source>
</evidence>
<dbReference type="AlphaFoldDB" id="A0AA41U517"/>
<evidence type="ECO:0000259" key="14">
    <source>
        <dbReference type="PROSITE" id="PS50885"/>
    </source>
</evidence>
<dbReference type="InterPro" id="IPR050428">
    <property type="entry name" value="TCS_sensor_his_kinase"/>
</dbReference>
<name>A0AA41U517_9MICO</name>
<feature type="region of interest" description="Disordered" evidence="11">
    <location>
        <begin position="373"/>
        <end position="403"/>
    </location>
</feature>
<evidence type="ECO:0000256" key="2">
    <source>
        <dbReference type="ARBA" id="ARBA00004236"/>
    </source>
</evidence>
<dbReference type="RefSeq" id="WP_236087255.1">
    <property type="nucleotide sequence ID" value="NZ_JAKGSG010000005.1"/>
</dbReference>
<dbReference type="CDD" id="cd00082">
    <property type="entry name" value="HisKA"/>
    <property type="match status" value="1"/>
</dbReference>
<keyword evidence="10" id="KW-0472">Membrane</keyword>
<evidence type="ECO:0000313" key="16">
    <source>
        <dbReference type="Proteomes" id="UP001165405"/>
    </source>
</evidence>
<keyword evidence="7 15" id="KW-0418">Kinase</keyword>
<dbReference type="EC" id="2.7.13.3" evidence="3"/>
<dbReference type="InterPro" id="IPR036097">
    <property type="entry name" value="HisK_dim/P_sf"/>
</dbReference>
<feature type="signal peptide" evidence="12">
    <location>
        <begin position="1"/>
        <end position="26"/>
    </location>
</feature>
<evidence type="ECO:0000313" key="15">
    <source>
        <dbReference type="EMBL" id="MCF4119563.1"/>
    </source>
</evidence>
<feature type="domain" description="Histidine kinase" evidence="13">
    <location>
        <begin position="282"/>
        <end position="526"/>
    </location>
</feature>
<dbReference type="InterPro" id="IPR005467">
    <property type="entry name" value="His_kinase_dom"/>
</dbReference>
<dbReference type="PROSITE" id="PS50109">
    <property type="entry name" value="HIS_KIN"/>
    <property type="match status" value="1"/>
</dbReference>
<keyword evidence="6" id="KW-0812">Transmembrane</keyword>
<comment type="catalytic activity">
    <reaction evidence="1">
        <text>ATP + protein L-histidine = ADP + protein N-phospho-L-histidine.</text>
        <dbReference type="EC" id="2.7.13.3"/>
    </reaction>
</comment>
<dbReference type="PANTHER" id="PTHR45436">
    <property type="entry name" value="SENSOR HISTIDINE KINASE YKOH"/>
    <property type="match status" value="1"/>
</dbReference>
<dbReference type="Proteomes" id="UP001165405">
    <property type="component" value="Unassembled WGS sequence"/>
</dbReference>
<evidence type="ECO:0000256" key="1">
    <source>
        <dbReference type="ARBA" id="ARBA00000085"/>
    </source>
</evidence>
<dbReference type="SMART" id="SM00387">
    <property type="entry name" value="HATPase_c"/>
    <property type="match status" value="1"/>
</dbReference>
<evidence type="ECO:0000256" key="5">
    <source>
        <dbReference type="ARBA" id="ARBA00022679"/>
    </source>
</evidence>
<dbReference type="GO" id="GO:0005886">
    <property type="term" value="C:plasma membrane"/>
    <property type="evidence" value="ECO:0007669"/>
    <property type="project" value="UniProtKB-SubCell"/>
</dbReference>
<dbReference type="PANTHER" id="PTHR45436:SF5">
    <property type="entry name" value="SENSOR HISTIDINE KINASE TRCS"/>
    <property type="match status" value="1"/>
</dbReference>
<dbReference type="FunFam" id="1.10.287.130:FF:000001">
    <property type="entry name" value="Two-component sensor histidine kinase"/>
    <property type="match status" value="1"/>
</dbReference>
<evidence type="ECO:0000256" key="12">
    <source>
        <dbReference type="SAM" id="SignalP"/>
    </source>
</evidence>
<feature type="compositionally biased region" description="Acidic residues" evidence="11">
    <location>
        <begin position="386"/>
        <end position="401"/>
    </location>
</feature>
<dbReference type="EMBL" id="JAKGSG010000005">
    <property type="protein sequence ID" value="MCF4119563.1"/>
    <property type="molecule type" value="Genomic_DNA"/>
</dbReference>
<evidence type="ECO:0000256" key="6">
    <source>
        <dbReference type="ARBA" id="ARBA00022692"/>
    </source>
</evidence>
<evidence type="ECO:0000256" key="3">
    <source>
        <dbReference type="ARBA" id="ARBA00012438"/>
    </source>
</evidence>
<dbReference type="InterPro" id="IPR003594">
    <property type="entry name" value="HATPase_dom"/>
</dbReference>
<keyword evidence="4" id="KW-0597">Phosphoprotein</keyword>
<dbReference type="SMART" id="SM00304">
    <property type="entry name" value="HAMP"/>
    <property type="match status" value="1"/>
</dbReference>
<keyword evidence="8" id="KW-1133">Transmembrane helix</keyword>
<evidence type="ECO:0000256" key="4">
    <source>
        <dbReference type="ARBA" id="ARBA00022553"/>
    </source>
</evidence>
<dbReference type="Pfam" id="PF02518">
    <property type="entry name" value="HATPase_c"/>
    <property type="match status" value="1"/>
</dbReference>
<evidence type="ECO:0000256" key="10">
    <source>
        <dbReference type="ARBA" id="ARBA00023136"/>
    </source>
</evidence>
<evidence type="ECO:0000256" key="8">
    <source>
        <dbReference type="ARBA" id="ARBA00022989"/>
    </source>
</evidence>
<feature type="domain" description="HAMP" evidence="14">
    <location>
        <begin position="205"/>
        <end position="267"/>
    </location>
</feature>
<protein>
    <recommendedName>
        <fullName evidence="3">histidine kinase</fullName>
        <ecNumber evidence="3">2.7.13.3</ecNumber>
    </recommendedName>
</protein>
<keyword evidence="5" id="KW-0808">Transferase</keyword>
<comment type="caution">
    <text evidence="15">The sequence shown here is derived from an EMBL/GenBank/DDBJ whole genome shotgun (WGS) entry which is preliminary data.</text>
</comment>
<keyword evidence="12" id="KW-0732">Signal</keyword>
<reference evidence="15" key="1">
    <citation type="submission" date="2022-01" db="EMBL/GenBank/DDBJ databases">
        <title>Antribacter sp. nov., isolated from Guizhou of China.</title>
        <authorList>
            <person name="Chengliang C."/>
            <person name="Ya Z."/>
        </authorList>
    </citation>
    <scope>NUCLEOTIDE SEQUENCE</scope>
    <source>
        <strain evidence="15">KLBMP 9083</strain>
    </source>
</reference>
<keyword evidence="9" id="KW-0902">Two-component regulatory system</keyword>
<dbReference type="InterPro" id="IPR003661">
    <property type="entry name" value="HisK_dim/P_dom"/>
</dbReference>
<organism evidence="15 16">
    <name type="scientific">Antribacter soli</name>
    <dbReference type="NCBI Taxonomy" id="2910976"/>
    <lineage>
        <taxon>Bacteria</taxon>
        <taxon>Bacillati</taxon>
        <taxon>Actinomycetota</taxon>
        <taxon>Actinomycetes</taxon>
        <taxon>Micrococcales</taxon>
        <taxon>Promicromonosporaceae</taxon>
        <taxon>Antribacter</taxon>
    </lineage>
</organism>
<dbReference type="Gene3D" id="3.30.565.10">
    <property type="entry name" value="Histidine kinase-like ATPase, C-terminal domain"/>
    <property type="match status" value="1"/>
</dbReference>
<dbReference type="PRINTS" id="PR00344">
    <property type="entry name" value="BCTRLSENSOR"/>
</dbReference>
<feature type="chain" id="PRO_5041299759" description="histidine kinase" evidence="12">
    <location>
        <begin position="27"/>
        <end position="527"/>
    </location>
</feature>
<accession>A0AA41U517</accession>
<proteinExistence type="predicted"/>
<dbReference type="InterPro" id="IPR004358">
    <property type="entry name" value="Sig_transdc_His_kin-like_C"/>
</dbReference>
<dbReference type="PROSITE" id="PS50885">
    <property type="entry name" value="HAMP"/>
    <property type="match status" value="1"/>
</dbReference>
<dbReference type="SUPFAM" id="SSF47384">
    <property type="entry name" value="Homodimeric domain of signal transducing histidine kinase"/>
    <property type="match status" value="1"/>
</dbReference>
<dbReference type="Gene3D" id="6.10.340.10">
    <property type="match status" value="1"/>
</dbReference>
<dbReference type="GO" id="GO:0000155">
    <property type="term" value="F:phosphorelay sensor kinase activity"/>
    <property type="evidence" value="ECO:0007669"/>
    <property type="project" value="InterPro"/>
</dbReference>
<dbReference type="Pfam" id="PF00512">
    <property type="entry name" value="HisKA"/>
    <property type="match status" value="1"/>
</dbReference>